<organism evidence="1">
    <name type="scientific">bioreactor metagenome</name>
    <dbReference type="NCBI Taxonomy" id="1076179"/>
    <lineage>
        <taxon>unclassified sequences</taxon>
        <taxon>metagenomes</taxon>
        <taxon>ecological metagenomes</taxon>
    </lineage>
</organism>
<proteinExistence type="predicted"/>
<sequence length="177" mass="20345">MTTDRNPCLGLRLADRVILSKILAGTWRVDSENGEIISRSTGKPLRFHRKSKSSRYLSTMVRYKGYRINITKHRAVYIAGTCKTMDDLPVDLNLQIDHINGNIVDCRLANLRLIPFWDNNHPLSGRKKRIFTDVQVGEIRRRYAEGEPPRILAAAFKVDRTTIHRIVSRRSYAEVGL</sequence>
<dbReference type="InterPro" id="IPR044925">
    <property type="entry name" value="His-Me_finger_sf"/>
</dbReference>
<comment type="caution">
    <text evidence="1">The sequence shown here is derived from an EMBL/GenBank/DDBJ whole genome shotgun (WGS) entry which is preliminary data.</text>
</comment>
<protein>
    <recommendedName>
        <fullName evidence="2">HNH nuclease domain-containing protein</fullName>
    </recommendedName>
</protein>
<dbReference type="EMBL" id="VSSQ01000081">
    <property type="protein sequence ID" value="MPL74496.1"/>
    <property type="molecule type" value="Genomic_DNA"/>
</dbReference>
<dbReference type="AlphaFoldDB" id="A0A644U6E3"/>
<name>A0A644U6E3_9ZZZZ</name>
<accession>A0A644U6E3</accession>
<dbReference type="Gene3D" id="3.90.75.20">
    <property type="match status" value="1"/>
</dbReference>
<dbReference type="SUPFAM" id="SSF54060">
    <property type="entry name" value="His-Me finger endonucleases"/>
    <property type="match status" value="1"/>
</dbReference>
<gene>
    <name evidence="1" type="ORF">SDC9_20308</name>
</gene>
<reference evidence="1" key="1">
    <citation type="submission" date="2019-08" db="EMBL/GenBank/DDBJ databases">
        <authorList>
            <person name="Kucharzyk K."/>
            <person name="Murdoch R.W."/>
            <person name="Higgins S."/>
            <person name="Loffler F."/>
        </authorList>
    </citation>
    <scope>NUCLEOTIDE SEQUENCE</scope>
</reference>
<dbReference type="Gene3D" id="1.10.10.60">
    <property type="entry name" value="Homeodomain-like"/>
    <property type="match status" value="1"/>
</dbReference>
<evidence type="ECO:0008006" key="2">
    <source>
        <dbReference type="Google" id="ProtNLM"/>
    </source>
</evidence>
<evidence type="ECO:0000313" key="1">
    <source>
        <dbReference type="EMBL" id="MPL74496.1"/>
    </source>
</evidence>